<protein>
    <submittedName>
        <fullName evidence="2">Uncharacterized protein</fullName>
    </submittedName>
</protein>
<evidence type="ECO:0000313" key="3">
    <source>
        <dbReference type="Proteomes" id="UP001054902"/>
    </source>
</evidence>
<gene>
    <name evidence="2" type="ORF">CTEN210_01500</name>
</gene>
<evidence type="ECO:0000256" key="1">
    <source>
        <dbReference type="SAM" id="MobiDB-lite"/>
    </source>
</evidence>
<proteinExistence type="predicted"/>
<feature type="region of interest" description="Disordered" evidence="1">
    <location>
        <begin position="1"/>
        <end position="59"/>
    </location>
</feature>
<accession>A0AAD3CFS9</accession>
<dbReference type="Proteomes" id="UP001054902">
    <property type="component" value="Unassembled WGS sequence"/>
</dbReference>
<feature type="compositionally biased region" description="Basic and acidic residues" evidence="1">
    <location>
        <begin position="36"/>
        <end position="54"/>
    </location>
</feature>
<dbReference type="EMBL" id="BLLK01000020">
    <property type="protein sequence ID" value="GFH45026.1"/>
    <property type="molecule type" value="Genomic_DNA"/>
</dbReference>
<dbReference type="AlphaFoldDB" id="A0AAD3CFS9"/>
<keyword evidence="3" id="KW-1185">Reference proteome</keyword>
<reference evidence="2 3" key="1">
    <citation type="journal article" date="2021" name="Sci. Rep.">
        <title>The genome of the diatom Chaetoceros tenuissimus carries an ancient integrated fragment of an extant virus.</title>
        <authorList>
            <person name="Hongo Y."/>
            <person name="Kimura K."/>
            <person name="Takaki Y."/>
            <person name="Yoshida Y."/>
            <person name="Baba S."/>
            <person name="Kobayashi G."/>
            <person name="Nagasaki K."/>
            <person name="Hano T."/>
            <person name="Tomaru Y."/>
        </authorList>
    </citation>
    <scope>NUCLEOTIDE SEQUENCE [LARGE SCALE GENOMIC DNA]</scope>
    <source>
        <strain evidence="2 3">NIES-3715</strain>
    </source>
</reference>
<evidence type="ECO:0000313" key="2">
    <source>
        <dbReference type="EMBL" id="GFH45026.1"/>
    </source>
</evidence>
<sequence length="98" mass="11271">MSFQHSKKQIIEPNNKGSATSEKKDISSSRSQGNVMKEERGRQSPFKRNEKQVENEEIMSNPVAFWKSWSEKRQMCEQDHNGDKQTVCNCFEGVGSVM</sequence>
<name>A0AAD3CFS9_9STRA</name>
<comment type="caution">
    <text evidence="2">The sequence shown here is derived from an EMBL/GenBank/DDBJ whole genome shotgun (WGS) entry which is preliminary data.</text>
</comment>
<organism evidence="2 3">
    <name type="scientific">Chaetoceros tenuissimus</name>
    <dbReference type="NCBI Taxonomy" id="426638"/>
    <lineage>
        <taxon>Eukaryota</taxon>
        <taxon>Sar</taxon>
        <taxon>Stramenopiles</taxon>
        <taxon>Ochrophyta</taxon>
        <taxon>Bacillariophyta</taxon>
        <taxon>Coscinodiscophyceae</taxon>
        <taxon>Chaetocerotophycidae</taxon>
        <taxon>Chaetocerotales</taxon>
        <taxon>Chaetocerotaceae</taxon>
        <taxon>Chaetoceros</taxon>
    </lineage>
</organism>